<dbReference type="AlphaFoldDB" id="A0A1I9YQT7"/>
<proteinExistence type="predicted"/>
<sequence>MKATQNALHIVTPVRTGSHCVQYVLCDPYRRADGYHGALERSRVGPLKQLREMIEHTVDGRTPTWVQCLDILSMCRFIAQIDYSVSHFESRQHPAQCVPAPTRAPREQRT</sequence>
<feature type="region of interest" description="Disordered" evidence="1">
    <location>
        <begin position="89"/>
        <end position="110"/>
    </location>
</feature>
<organism evidence="2">
    <name type="scientific">Paraburkholderia sprentiae WSM5005</name>
    <dbReference type="NCBI Taxonomy" id="754502"/>
    <lineage>
        <taxon>Bacteria</taxon>
        <taxon>Pseudomonadati</taxon>
        <taxon>Pseudomonadota</taxon>
        <taxon>Betaproteobacteria</taxon>
        <taxon>Burkholderiales</taxon>
        <taxon>Burkholderiaceae</taxon>
        <taxon>Paraburkholderia</taxon>
    </lineage>
</organism>
<evidence type="ECO:0000256" key="1">
    <source>
        <dbReference type="SAM" id="MobiDB-lite"/>
    </source>
</evidence>
<accession>A0A1I9YQT7</accession>
<gene>
    <name evidence="2" type="ORF">BJG93_24900</name>
</gene>
<reference evidence="2" key="1">
    <citation type="submission" date="2016-09" db="EMBL/GenBank/DDBJ databases">
        <title>The Complete Genome of Burkholderia sprentiae wsm5005.</title>
        <authorList>
            <person name="De Meyer S."/>
            <person name="Wang P."/>
            <person name="Terpolilli J."/>
        </authorList>
    </citation>
    <scope>NUCLEOTIDE SEQUENCE [LARGE SCALE GENOMIC DNA]</scope>
    <source>
        <strain evidence="2">WSM5005</strain>
    </source>
</reference>
<name>A0A1I9YQT7_9BURK</name>
<protein>
    <submittedName>
        <fullName evidence="2">Uncharacterized protein</fullName>
    </submittedName>
</protein>
<evidence type="ECO:0000313" key="2">
    <source>
        <dbReference type="EMBL" id="APA88578.1"/>
    </source>
</evidence>
<dbReference type="EMBL" id="CP017562">
    <property type="protein sequence ID" value="APA88578.1"/>
    <property type="molecule type" value="Genomic_DNA"/>
</dbReference>